<feature type="compositionally biased region" description="Polar residues" evidence="1">
    <location>
        <begin position="753"/>
        <end position="768"/>
    </location>
</feature>
<feature type="compositionally biased region" description="Basic and acidic residues" evidence="1">
    <location>
        <begin position="141"/>
        <end position="155"/>
    </location>
</feature>
<evidence type="ECO:0000256" key="2">
    <source>
        <dbReference type="SAM" id="Phobius"/>
    </source>
</evidence>
<feature type="region of interest" description="Disordered" evidence="1">
    <location>
        <begin position="738"/>
        <end position="799"/>
    </location>
</feature>
<evidence type="ECO:0000256" key="1">
    <source>
        <dbReference type="SAM" id="MobiDB-lite"/>
    </source>
</evidence>
<comment type="caution">
    <text evidence="3">The sequence shown here is derived from an EMBL/GenBank/DDBJ whole genome shotgun (WGS) entry which is preliminary data.</text>
</comment>
<name>A0A2C5WZI6_9PEZI</name>
<evidence type="ECO:0000313" key="3">
    <source>
        <dbReference type="EMBL" id="PHH51152.1"/>
    </source>
</evidence>
<keyword evidence="4" id="KW-1185">Reference proteome</keyword>
<reference evidence="3 4" key="1">
    <citation type="journal article" date="2013" name="Fungal Biol.">
        <title>Analysis of microsatellite markers in the genome of the plant pathogen Ceratocystis fimbriata.</title>
        <authorList>
            <person name="Simpson M.C."/>
            <person name="Wilken P.M."/>
            <person name="Coetzee M.P."/>
            <person name="Wingfield M.J."/>
            <person name="Wingfield B.D."/>
        </authorList>
    </citation>
    <scope>NUCLEOTIDE SEQUENCE [LARGE SCALE GENOMIC DNA]</scope>
    <source>
        <strain evidence="3 4">CBS 114723</strain>
    </source>
</reference>
<feature type="region of interest" description="Disordered" evidence="1">
    <location>
        <begin position="599"/>
        <end position="680"/>
    </location>
</feature>
<dbReference type="Proteomes" id="UP000222788">
    <property type="component" value="Unassembled WGS sequence"/>
</dbReference>
<protein>
    <submittedName>
        <fullName evidence="3">Uncharacterized protein</fullName>
    </submittedName>
</protein>
<keyword evidence="2" id="KW-0472">Membrane</keyword>
<dbReference type="EMBL" id="APWK03000102">
    <property type="protein sequence ID" value="PHH51152.1"/>
    <property type="molecule type" value="Genomic_DNA"/>
</dbReference>
<dbReference type="AlphaFoldDB" id="A0A2C5WZI6"/>
<feature type="compositionally biased region" description="Polar residues" evidence="1">
    <location>
        <begin position="787"/>
        <end position="799"/>
    </location>
</feature>
<keyword evidence="2" id="KW-1133">Transmembrane helix</keyword>
<feature type="transmembrane region" description="Helical" evidence="2">
    <location>
        <begin position="43"/>
        <end position="67"/>
    </location>
</feature>
<feature type="compositionally biased region" description="Low complexity" evidence="1">
    <location>
        <begin position="599"/>
        <end position="632"/>
    </location>
</feature>
<feature type="compositionally biased region" description="Low complexity" evidence="1">
    <location>
        <begin position="171"/>
        <end position="187"/>
    </location>
</feature>
<keyword evidence="2" id="KW-0812">Transmembrane</keyword>
<feature type="compositionally biased region" description="Basic and acidic residues" evidence="1">
    <location>
        <begin position="772"/>
        <end position="782"/>
    </location>
</feature>
<reference evidence="3 4" key="2">
    <citation type="journal article" date="2013" name="IMA Fungus">
        <title>IMA Genome-F 1: Ceratocystis fimbriata: Draft nuclear genome sequence for the plant pathogen, Ceratocystis fimbriata.</title>
        <authorList>
            <person name="Wilken P.M."/>
            <person name="Steenkamp E.T."/>
            <person name="Wingfield M.J."/>
            <person name="de Beer Z.W."/>
            <person name="Wingfield B.D."/>
        </authorList>
    </citation>
    <scope>NUCLEOTIDE SEQUENCE [LARGE SCALE GENOMIC DNA]</scope>
    <source>
        <strain evidence="3 4">CBS 114723</strain>
    </source>
</reference>
<feature type="region of interest" description="Disordered" evidence="1">
    <location>
        <begin position="139"/>
        <end position="191"/>
    </location>
</feature>
<accession>A0A2C5WZI6</accession>
<feature type="region of interest" description="Disordered" evidence="1">
    <location>
        <begin position="447"/>
        <end position="477"/>
    </location>
</feature>
<feature type="region of interest" description="Disordered" evidence="1">
    <location>
        <begin position="1"/>
        <end position="35"/>
    </location>
</feature>
<feature type="region of interest" description="Disordered" evidence="1">
    <location>
        <begin position="362"/>
        <end position="425"/>
    </location>
</feature>
<gene>
    <name evidence="3" type="ORF">CFIMG_005857RAa</name>
</gene>
<feature type="compositionally biased region" description="Low complexity" evidence="1">
    <location>
        <begin position="738"/>
        <end position="752"/>
    </location>
</feature>
<sequence>MTPMALSGATSDDPDASTILYTSPSPSQLETPSSSVPVTDRPWFVATVVLSAVAVLCAVVSLSFMLYRRRRRHQTPLSVLSPHPPPIPPHRQLPLPVPLPHPIAPIVYHTGHEKPVLTSAPTYPSAAFLKRSSTQSFAAVGDHRASSHYNPRDSGSHSYSHSQRHSRSRNLSRNLSRTLSRNLSRTRAMTPEQLVLEQENQRQLALQKARQEATAQCTASSSISALPAAAVPPYTPSQFSARDSSIPDSESIMYSVSMPPPIRENNDAIVQTSQPPAFSSADRGRFMSEREIAPHLRDEWVPCNSSHTSYIKQHNQHACQEQLHHCQQQGRAQDEHMHHHQLQHHSEQQNIMQQVYIAEDEVYSTDSDDDSRSSSSSSSQISLRSEWKAFEAAAQRNQSGVHPVIKNDSESSSPKPKSNHRPAPLFNTSASAALLSFTMETPLPSPSAFEHNNHCQSLIPPPLLPRRSSRRGRTRSMDATGYEHAVPRRSNGTPVLTLTVPAPAVLRKAVSTSEFLKHHRQASSMASSHLEYDWPALDFDWLPFQKKNSHQNTKEEDEEVASLSCISPLTTIPPKNQIAIARPPSHSYSYSDSFSDSCSSDSSSDSINSPSNNLSNSSSNHNLPSPSSAPSSAVTAPEPRSRWSDEIMSNRLDRPIDRSQSMDTSSYQAYRAKRAAQAKRLPPGGWQLQISTLDITGACPRPSIVAEDEVVESFPVSSAPLQHSPVSNRLFQAQSAVTASRRSSRRSVLQSATSQSLSDSPSPTQTPSMKPVVKEHHEEVANRRRQSSTLTSSYGVSASQRWHSSNDSELICSSRLDGPLGDLMPGF</sequence>
<organism evidence="3 4">
    <name type="scientific">Ceratocystis fimbriata CBS 114723</name>
    <dbReference type="NCBI Taxonomy" id="1035309"/>
    <lineage>
        <taxon>Eukaryota</taxon>
        <taxon>Fungi</taxon>
        <taxon>Dikarya</taxon>
        <taxon>Ascomycota</taxon>
        <taxon>Pezizomycotina</taxon>
        <taxon>Sordariomycetes</taxon>
        <taxon>Hypocreomycetidae</taxon>
        <taxon>Microascales</taxon>
        <taxon>Ceratocystidaceae</taxon>
        <taxon>Ceratocystis</taxon>
    </lineage>
</organism>
<evidence type="ECO:0000313" key="4">
    <source>
        <dbReference type="Proteomes" id="UP000222788"/>
    </source>
</evidence>
<proteinExistence type="predicted"/>
<feature type="compositionally biased region" description="Low complexity" evidence="1">
    <location>
        <begin position="373"/>
        <end position="384"/>
    </location>
</feature>
<feature type="compositionally biased region" description="Polar residues" evidence="1">
    <location>
        <begin position="19"/>
        <end position="35"/>
    </location>
</feature>